<organism evidence="1 2">
    <name type="scientific">Musa balbisiana</name>
    <name type="common">Banana</name>
    <dbReference type="NCBI Taxonomy" id="52838"/>
    <lineage>
        <taxon>Eukaryota</taxon>
        <taxon>Viridiplantae</taxon>
        <taxon>Streptophyta</taxon>
        <taxon>Embryophyta</taxon>
        <taxon>Tracheophyta</taxon>
        <taxon>Spermatophyta</taxon>
        <taxon>Magnoliopsida</taxon>
        <taxon>Liliopsida</taxon>
        <taxon>Zingiberales</taxon>
        <taxon>Musaceae</taxon>
        <taxon>Musa</taxon>
    </lineage>
</organism>
<keyword evidence="2" id="KW-1185">Reference proteome</keyword>
<dbReference type="Proteomes" id="UP000317650">
    <property type="component" value="Unassembled WGS sequence"/>
</dbReference>
<evidence type="ECO:0000313" key="1">
    <source>
        <dbReference type="EMBL" id="THU43505.1"/>
    </source>
</evidence>
<evidence type="ECO:0000313" key="2">
    <source>
        <dbReference type="Proteomes" id="UP000317650"/>
    </source>
</evidence>
<gene>
    <name evidence="1" type="ORF">C4D60_Mb00t00410</name>
</gene>
<reference evidence="1 2" key="1">
    <citation type="journal article" date="2019" name="Nat. Plants">
        <title>Genome sequencing of Musa balbisiana reveals subgenome evolution and function divergence in polyploid bananas.</title>
        <authorList>
            <person name="Yao X."/>
        </authorList>
    </citation>
    <scope>NUCLEOTIDE SEQUENCE [LARGE SCALE GENOMIC DNA]</scope>
    <source>
        <strain evidence="2">cv. DH-PKW</strain>
        <tissue evidence="1">Leaves</tissue>
    </source>
</reference>
<comment type="caution">
    <text evidence="1">The sequence shown here is derived from an EMBL/GenBank/DDBJ whole genome shotgun (WGS) entry which is preliminary data.</text>
</comment>
<accession>A0A4S8I6L7</accession>
<protein>
    <submittedName>
        <fullName evidence="1">Uncharacterized protein</fullName>
    </submittedName>
</protein>
<proteinExistence type="predicted"/>
<name>A0A4S8I6L7_MUSBA</name>
<dbReference type="AlphaFoldDB" id="A0A4S8I6L7"/>
<sequence>MDSQRCLLPCMGVVRLAWDLFTAKVGNRSEARGRIMDFDPILSVLRIAKQHRMRPPFIIEARNWDDFGGSKRRALRVQLRENLFSFRPNAPQTH</sequence>
<dbReference type="EMBL" id="PYDT01000078">
    <property type="protein sequence ID" value="THU43505.1"/>
    <property type="molecule type" value="Genomic_DNA"/>
</dbReference>